<reference evidence="1 2" key="1">
    <citation type="submission" date="2017-05" db="EMBL/GenBank/DDBJ databases">
        <authorList>
            <person name="Varghese N."/>
            <person name="Submissions S."/>
        </authorList>
    </citation>
    <scope>NUCLEOTIDE SEQUENCE [LARGE SCALE GENOMIC DNA]</scope>
    <source>
        <strain evidence="1 2">DSM 45474</strain>
    </source>
</reference>
<evidence type="ECO:0000313" key="1">
    <source>
        <dbReference type="EMBL" id="SMO90308.1"/>
    </source>
</evidence>
<name>A0A521F274_9BACL</name>
<dbReference type="InterPro" id="IPR025544">
    <property type="entry name" value="YhzD"/>
</dbReference>
<gene>
    <name evidence="1" type="ORF">SAMN06264849_11250</name>
</gene>
<dbReference type="Pfam" id="PF14120">
    <property type="entry name" value="YhzD"/>
    <property type="match status" value="1"/>
</dbReference>
<accession>A0A521F274</accession>
<organism evidence="1 2">
    <name type="scientific">Melghirimyces algeriensis</name>
    <dbReference type="NCBI Taxonomy" id="910412"/>
    <lineage>
        <taxon>Bacteria</taxon>
        <taxon>Bacillati</taxon>
        <taxon>Bacillota</taxon>
        <taxon>Bacilli</taxon>
        <taxon>Bacillales</taxon>
        <taxon>Thermoactinomycetaceae</taxon>
        <taxon>Melghirimyces</taxon>
    </lineage>
</organism>
<keyword evidence="2" id="KW-1185">Reference proteome</keyword>
<dbReference type="AlphaFoldDB" id="A0A521F274"/>
<dbReference type="Proteomes" id="UP000315636">
    <property type="component" value="Unassembled WGS sequence"/>
</dbReference>
<sequence>MYHITVFDQEGSKLFDEPISATNDPEAKEKGHAILKEREYQQYPYRIVHASGRLVEFQSHKGKAASA</sequence>
<dbReference type="EMBL" id="FXTI01000012">
    <property type="protein sequence ID" value="SMO90308.1"/>
    <property type="molecule type" value="Genomic_DNA"/>
</dbReference>
<protein>
    <submittedName>
        <fullName evidence="1">YhzD-like protein</fullName>
    </submittedName>
</protein>
<dbReference type="RefSeq" id="WP_185956343.1">
    <property type="nucleotide sequence ID" value="NZ_FXTI01000012.1"/>
</dbReference>
<proteinExistence type="predicted"/>
<evidence type="ECO:0000313" key="2">
    <source>
        <dbReference type="Proteomes" id="UP000315636"/>
    </source>
</evidence>